<organism evidence="4 5">
    <name type="scientific">Rathayibacter oskolensis</name>
    <dbReference type="NCBI Taxonomy" id="1891671"/>
    <lineage>
        <taxon>Bacteria</taxon>
        <taxon>Bacillati</taxon>
        <taxon>Actinomycetota</taxon>
        <taxon>Actinomycetes</taxon>
        <taxon>Micrococcales</taxon>
        <taxon>Microbacteriaceae</taxon>
        <taxon>Rathayibacter</taxon>
    </lineage>
</organism>
<dbReference type="GO" id="GO:0016491">
    <property type="term" value="F:oxidoreductase activity"/>
    <property type="evidence" value="ECO:0007669"/>
    <property type="project" value="UniProtKB-KW"/>
</dbReference>
<dbReference type="PRINTS" id="PR00080">
    <property type="entry name" value="SDRFAMILY"/>
</dbReference>
<dbReference type="PRINTS" id="PR00081">
    <property type="entry name" value="GDHRDH"/>
</dbReference>
<keyword evidence="2" id="KW-0560">Oxidoreductase</keyword>
<accession>A0A1X7PI11</accession>
<evidence type="ECO:0000313" key="5">
    <source>
        <dbReference type="Proteomes" id="UP000193711"/>
    </source>
</evidence>
<dbReference type="RefSeq" id="WP_085478072.1">
    <property type="nucleotide sequence ID" value="NZ_FXBM01000004.1"/>
</dbReference>
<protein>
    <submittedName>
        <fullName evidence="4">NADP-dependent 3-hydroxy acid dehydrogenase YdfG</fullName>
    </submittedName>
</protein>
<dbReference type="InterPro" id="IPR002347">
    <property type="entry name" value="SDR_fam"/>
</dbReference>
<evidence type="ECO:0000256" key="3">
    <source>
        <dbReference type="RuleBase" id="RU000363"/>
    </source>
</evidence>
<evidence type="ECO:0000256" key="1">
    <source>
        <dbReference type="ARBA" id="ARBA00006484"/>
    </source>
</evidence>
<gene>
    <name evidence="4" type="ORF">SAMN06295885_3697</name>
</gene>
<sequence>MSRTWFVTGTSSGFGRLWTEAALERGDRVAATARSTDSLADLVDRYPDTLLPLTLDVTDREGVDEAVDRAVEHFGGLDIVVNNAGYGHFGMVEELTEREIREQMETNFFGALWVTQAVLPALRRSGDGRLLQVTSEGGVRAFPGIGAYHASKWALEGLSESLRQEVAAFGIHVTCVEPGPYATDWLSRGSRRSAELPEYASLRADGGPEFSIGDPRATVGAVLALVDSDAPPARLILGTVLPAIEALYEERLRTWREWDDVAVRAFGTEQERIR</sequence>
<dbReference type="STRING" id="1891671.SAMN06295885_3697"/>
<dbReference type="InterPro" id="IPR036291">
    <property type="entry name" value="NAD(P)-bd_dom_sf"/>
</dbReference>
<dbReference type="NCBIfam" id="NF006114">
    <property type="entry name" value="PRK08263.1"/>
    <property type="match status" value="1"/>
</dbReference>
<comment type="similarity">
    <text evidence="1 3">Belongs to the short-chain dehydrogenases/reductases (SDR) family.</text>
</comment>
<dbReference type="Gene3D" id="3.40.50.720">
    <property type="entry name" value="NAD(P)-binding Rossmann-like Domain"/>
    <property type="match status" value="1"/>
</dbReference>
<dbReference type="PANTHER" id="PTHR43976:SF16">
    <property type="entry name" value="SHORT-CHAIN DEHYDROGENASE_REDUCTASE FAMILY PROTEIN"/>
    <property type="match status" value="1"/>
</dbReference>
<dbReference type="AlphaFoldDB" id="A0A1X7PI11"/>
<dbReference type="Proteomes" id="UP000193711">
    <property type="component" value="Unassembled WGS sequence"/>
</dbReference>
<dbReference type="Pfam" id="PF00106">
    <property type="entry name" value="adh_short"/>
    <property type="match status" value="1"/>
</dbReference>
<evidence type="ECO:0000313" key="4">
    <source>
        <dbReference type="EMBL" id="SMH51098.1"/>
    </source>
</evidence>
<dbReference type="InterPro" id="IPR051911">
    <property type="entry name" value="SDR_oxidoreductase"/>
</dbReference>
<dbReference type="CDD" id="cd05374">
    <property type="entry name" value="17beta-HSD-like_SDR_c"/>
    <property type="match status" value="1"/>
</dbReference>
<name>A0A1X7PI11_9MICO</name>
<evidence type="ECO:0000256" key="2">
    <source>
        <dbReference type="ARBA" id="ARBA00023002"/>
    </source>
</evidence>
<dbReference type="EMBL" id="FXBM01000004">
    <property type="protein sequence ID" value="SMH51098.1"/>
    <property type="molecule type" value="Genomic_DNA"/>
</dbReference>
<reference evidence="5" key="1">
    <citation type="submission" date="2017-04" db="EMBL/GenBank/DDBJ databases">
        <authorList>
            <person name="Varghese N."/>
            <person name="Submissions S."/>
        </authorList>
    </citation>
    <scope>NUCLEOTIDE SEQUENCE [LARGE SCALE GENOMIC DNA]</scope>
    <source>
        <strain evidence="5">VKM Ac-2121</strain>
    </source>
</reference>
<keyword evidence="5" id="KW-1185">Reference proteome</keyword>
<proteinExistence type="inferred from homology"/>
<dbReference type="SUPFAM" id="SSF51735">
    <property type="entry name" value="NAD(P)-binding Rossmann-fold domains"/>
    <property type="match status" value="1"/>
</dbReference>
<dbReference type="OrthoDB" id="9792003at2"/>
<dbReference type="PANTHER" id="PTHR43976">
    <property type="entry name" value="SHORT CHAIN DEHYDROGENASE"/>
    <property type="match status" value="1"/>
</dbReference>